<dbReference type="EMBL" id="GBRH01238251">
    <property type="protein sequence ID" value="JAD59644.1"/>
    <property type="molecule type" value="Transcribed_RNA"/>
</dbReference>
<reference evidence="1" key="2">
    <citation type="journal article" date="2015" name="Data Brief">
        <title>Shoot transcriptome of the giant reed, Arundo donax.</title>
        <authorList>
            <person name="Barrero R.A."/>
            <person name="Guerrero F.D."/>
            <person name="Moolhuijzen P."/>
            <person name="Goolsby J.A."/>
            <person name="Tidwell J."/>
            <person name="Bellgard S.E."/>
            <person name="Bellgard M.I."/>
        </authorList>
    </citation>
    <scope>NUCLEOTIDE SEQUENCE</scope>
    <source>
        <tissue evidence="1">Shoot tissue taken approximately 20 cm above the soil surface</tissue>
    </source>
</reference>
<name>A0A0A9B6Q4_ARUDO</name>
<protein>
    <submittedName>
        <fullName evidence="1">Uncharacterized protein</fullName>
    </submittedName>
</protein>
<accession>A0A0A9B6Q4</accession>
<dbReference type="AlphaFoldDB" id="A0A0A9B6Q4"/>
<proteinExistence type="predicted"/>
<organism evidence="1">
    <name type="scientific">Arundo donax</name>
    <name type="common">Giant reed</name>
    <name type="synonym">Donax arundinaceus</name>
    <dbReference type="NCBI Taxonomy" id="35708"/>
    <lineage>
        <taxon>Eukaryota</taxon>
        <taxon>Viridiplantae</taxon>
        <taxon>Streptophyta</taxon>
        <taxon>Embryophyta</taxon>
        <taxon>Tracheophyta</taxon>
        <taxon>Spermatophyta</taxon>
        <taxon>Magnoliopsida</taxon>
        <taxon>Liliopsida</taxon>
        <taxon>Poales</taxon>
        <taxon>Poaceae</taxon>
        <taxon>PACMAD clade</taxon>
        <taxon>Arundinoideae</taxon>
        <taxon>Arundineae</taxon>
        <taxon>Arundo</taxon>
    </lineage>
</organism>
<evidence type="ECO:0000313" key="1">
    <source>
        <dbReference type="EMBL" id="JAD59644.1"/>
    </source>
</evidence>
<sequence length="25" mass="3027">MLTQMLKKLNPRNLFMHHSMVLMVL</sequence>
<reference evidence="1" key="1">
    <citation type="submission" date="2014-09" db="EMBL/GenBank/DDBJ databases">
        <authorList>
            <person name="Magalhaes I.L.F."/>
            <person name="Oliveira U."/>
            <person name="Santos F.R."/>
            <person name="Vidigal T.H.D.A."/>
            <person name="Brescovit A.D."/>
            <person name="Santos A.J."/>
        </authorList>
    </citation>
    <scope>NUCLEOTIDE SEQUENCE</scope>
    <source>
        <tissue evidence="1">Shoot tissue taken approximately 20 cm above the soil surface</tissue>
    </source>
</reference>